<feature type="domain" description="SUF system FeS cluster assembly SufBD N-terminal" evidence="4">
    <location>
        <begin position="161"/>
        <end position="226"/>
    </location>
</feature>
<evidence type="ECO:0000256" key="1">
    <source>
        <dbReference type="ARBA" id="ARBA00043967"/>
    </source>
</evidence>
<dbReference type="EMBL" id="JACIBT010000001">
    <property type="protein sequence ID" value="MBB3666974.1"/>
    <property type="molecule type" value="Genomic_DNA"/>
</dbReference>
<evidence type="ECO:0000313" key="6">
    <source>
        <dbReference type="Proteomes" id="UP000547528"/>
    </source>
</evidence>
<dbReference type="InterPro" id="IPR055346">
    <property type="entry name" value="Fe-S_cluster_assembly_SufBD"/>
</dbReference>
<dbReference type="PANTHER" id="PTHR30508:SF1">
    <property type="entry name" value="UPF0051 PROTEIN ABCI8, CHLOROPLASTIC-RELATED"/>
    <property type="match status" value="1"/>
</dbReference>
<name>A0A7W5TTB8_9MICC</name>
<dbReference type="InterPro" id="IPR010231">
    <property type="entry name" value="SUF_FeS_clus_asmbl_SufB"/>
</dbReference>
<feature type="region of interest" description="Disordered" evidence="2">
    <location>
        <begin position="1"/>
        <end position="21"/>
    </location>
</feature>
<accession>A0A7W5TTB8</accession>
<dbReference type="InterPro" id="IPR037284">
    <property type="entry name" value="SUF_FeS_clus_asmbl_SufBD_sf"/>
</dbReference>
<reference evidence="5 6" key="1">
    <citation type="submission" date="2020-08" db="EMBL/GenBank/DDBJ databases">
        <title>Sequencing the genomes of 1000 actinobacteria strains.</title>
        <authorList>
            <person name="Klenk H.-P."/>
        </authorList>
    </citation>
    <scope>NUCLEOTIDE SEQUENCE [LARGE SCALE GENOMIC DNA]</scope>
    <source>
        <strain evidence="5 6">DSM 28238</strain>
    </source>
</reference>
<evidence type="ECO:0000256" key="2">
    <source>
        <dbReference type="SAM" id="MobiDB-lite"/>
    </source>
</evidence>
<dbReference type="SUPFAM" id="SSF101960">
    <property type="entry name" value="Stabilizer of iron transporter SufD"/>
    <property type="match status" value="1"/>
</dbReference>
<dbReference type="Pfam" id="PF19295">
    <property type="entry name" value="SufBD_N"/>
    <property type="match status" value="1"/>
</dbReference>
<dbReference type="Pfam" id="PF01458">
    <property type="entry name" value="SUFBD_core"/>
    <property type="match status" value="1"/>
</dbReference>
<evidence type="ECO:0000313" key="5">
    <source>
        <dbReference type="EMBL" id="MBB3666974.1"/>
    </source>
</evidence>
<comment type="caution">
    <text evidence="5">The sequence shown here is derived from an EMBL/GenBank/DDBJ whole genome shotgun (WGS) entry which is preliminary data.</text>
</comment>
<dbReference type="InterPro" id="IPR045595">
    <property type="entry name" value="SufBD_N"/>
</dbReference>
<feature type="domain" description="SUF system FeS cluster assembly SufBD core" evidence="3">
    <location>
        <begin position="229"/>
        <end position="463"/>
    </location>
</feature>
<organism evidence="5 6">
    <name type="scientific">Garicola koreensis</name>
    <dbReference type="NCBI Taxonomy" id="1262554"/>
    <lineage>
        <taxon>Bacteria</taxon>
        <taxon>Bacillati</taxon>
        <taxon>Actinomycetota</taxon>
        <taxon>Actinomycetes</taxon>
        <taxon>Micrococcales</taxon>
        <taxon>Micrococcaceae</taxon>
        <taxon>Garicola</taxon>
    </lineage>
</organism>
<dbReference type="InterPro" id="IPR000825">
    <property type="entry name" value="SUF_FeS_clus_asmbl_SufBD_core"/>
</dbReference>
<evidence type="ECO:0000259" key="3">
    <source>
        <dbReference type="Pfam" id="PF01458"/>
    </source>
</evidence>
<feature type="compositionally biased region" description="Polar residues" evidence="2">
    <location>
        <begin position="1"/>
        <end position="16"/>
    </location>
</feature>
<dbReference type="NCBIfam" id="TIGR01980">
    <property type="entry name" value="sufB"/>
    <property type="match status" value="1"/>
</dbReference>
<protein>
    <submittedName>
        <fullName evidence="5">Fe-S cluster assembly protein SufB</fullName>
    </submittedName>
</protein>
<sequence>MTEQISKTQETLQSTEDPGVIQEVLDNNPEIKSLGNYEYGWSDSDDAGASAKRGVDQAVVEDISGKKDEPEWMLKMRKKGLKYFQRKPTPTWGADVSDIDFDNIKYFVRSTEGQAQTWEDLPEDIRNTYERLGIPEAERDRLVAGVAAQYESEVVYHQIREDLEEQGVIFMDTDTALKEHPEFFEEYFGSVIPVGDNKFAALNTAVWSGGSFVYVPKGVHVEIPLQAYFRINTENMGQFERTLIIADEDSYVHYIEGCTAPIYNTDSLHSAVVEIVAKKNARVRYTTIQNWSNNVYNLVTKRAVVEEGGTMEWIDGNIGSKVTMKYPAVYLTGEHARGETLSVAFAGEGQHQDTGSKMVHMAPNTSSSIVSKSVARSGGRASYRGLVQINENAHNSANSVICDALLVDTISKTDTYPYIDIREDDVTLGHEATVSKVSEDQLFYLMSRGLSETEAMAMIVRGFIEPIARELPMEYALELNSLIELQMEGSVG</sequence>
<comment type="similarity">
    <text evidence="1">Belongs to the iron-sulfur cluster assembly SufBD family.</text>
</comment>
<gene>
    <name evidence="5" type="ORF">FHX47_000567</name>
</gene>
<evidence type="ECO:0000259" key="4">
    <source>
        <dbReference type="Pfam" id="PF19295"/>
    </source>
</evidence>
<dbReference type="GO" id="GO:0016226">
    <property type="term" value="P:iron-sulfur cluster assembly"/>
    <property type="evidence" value="ECO:0007669"/>
    <property type="project" value="InterPro"/>
</dbReference>
<dbReference type="AlphaFoldDB" id="A0A7W5TTB8"/>
<dbReference type="PANTHER" id="PTHR30508">
    <property type="entry name" value="FES CLUSTER ASSEMBLY PROTEIN SUF"/>
    <property type="match status" value="1"/>
</dbReference>
<keyword evidence="6" id="KW-1185">Reference proteome</keyword>
<dbReference type="Proteomes" id="UP000547528">
    <property type="component" value="Unassembled WGS sequence"/>
</dbReference>
<dbReference type="RefSeq" id="WP_183357353.1">
    <property type="nucleotide sequence ID" value="NZ_BAABKR010000001.1"/>
</dbReference>
<proteinExistence type="inferred from homology"/>